<dbReference type="SUPFAM" id="SSF53850">
    <property type="entry name" value="Periplasmic binding protein-like II"/>
    <property type="match status" value="1"/>
</dbReference>
<gene>
    <name evidence="1" type="ORF">CGZ91_07070</name>
</gene>
<evidence type="ECO:0008006" key="3">
    <source>
        <dbReference type="Google" id="ProtNLM"/>
    </source>
</evidence>
<dbReference type="Gene3D" id="3.40.190.10">
    <property type="entry name" value="Periplasmic binding protein-like II"/>
    <property type="match status" value="1"/>
</dbReference>
<sequence>MVLQVTCHDAKVCEENLCFISDIGVNMTLPRTHGLSTLGRRTLLGGSVAGLALLAGCSNNDGSTGGNDDRSGEVETAGALPNHVPYTELQPDLPAGDAGVPAGYFSYPQEPVEFGQLPLPQTDPAQMLAQSLPQHVPQATNSWYQALTADMGNQFNLIAGGYTEYEQKFAVTIASGDLPDMMMIGSPPRTDQVLESSCKDLTPFLAGDAVEQYPALAAIPPETWEVAILNGKLWGISKGNPPAGHVWNVRTDHAEEAGLGATPAPADGAELMDMLRALSAPDQNRFAIGGDPVSWMVPNFLMMHGVKPGWSRADDGTFHHQYEDEALEQVVADVKTLFDERVIHPNSIIDPSNNGSWWVSGTTSCLIQGFSGWSTYVQRGVPAGYIDLPQWGGGGAAATWGGNAGYAAYMAISAKASDERVHEILSLWNYIAAPFGTKEYLTVNYGVEGTHWEWVDGHPTRLSDAYEAERVGGYKYAGSTDAAQLYTPGDEELVRTQHAYLSEKLPVAVYSDAKGLYSTAEQEAGAAANRELLGVMREIIQSQRPVSDLAAAVESWKKDAGDEIREEYQEAWAAANG</sequence>
<name>A0A255EI53_9ACTN</name>
<dbReference type="Pfam" id="PF13416">
    <property type="entry name" value="SBP_bac_8"/>
    <property type="match status" value="1"/>
</dbReference>
<dbReference type="Proteomes" id="UP000216300">
    <property type="component" value="Unassembled WGS sequence"/>
</dbReference>
<evidence type="ECO:0000313" key="1">
    <source>
        <dbReference type="EMBL" id="OYN91208.1"/>
    </source>
</evidence>
<comment type="caution">
    <text evidence="1">The sequence shown here is derived from an EMBL/GenBank/DDBJ whole genome shotgun (WGS) entry which is preliminary data.</text>
</comment>
<protein>
    <recommendedName>
        <fullName evidence="3">Extracellular solute-binding protein</fullName>
    </recommendedName>
</protein>
<dbReference type="AlphaFoldDB" id="A0A255EI53"/>
<organism evidence="1 2">
    <name type="scientific">Parenemella sanctibonifatiensis</name>
    <dbReference type="NCBI Taxonomy" id="2016505"/>
    <lineage>
        <taxon>Bacteria</taxon>
        <taxon>Bacillati</taxon>
        <taxon>Actinomycetota</taxon>
        <taxon>Actinomycetes</taxon>
        <taxon>Propionibacteriales</taxon>
        <taxon>Propionibacteriaceae</taxon>
        <taxon>Parenemella</taxon>
    </lineage>
</organism>
<keyword evidence="2" id="KW-1185">Reference proteome</keyword>
<reference evidence="1 2" key="1">
    <citation type="submission" date="2017-07" db="EMBL/GenBank/DDBJ databases">
        <title>Draft whole genome sequences of clinical Proprionibacteriaceae strains.</title>
        <authorList>
            <person name="Bernier A.-M."/>
            <person name="Bernard K."/>
            <person name="Domingo M.-C."/>
        </authorList>
    </citation>
    <scope>NUCLEOTIDE SEQUENCE [LARGE SCALE GENOMIC DNA]</scope>
    <source>
        <strain evidence="1 2">NML 150081</strain>
    </source>
</reference>
<proteinExistence type="predicted"/>
<dbReference type="EMBL" id="NMVJ01000006">
    <property type="protein sequence ID" value="OYN91208.1"/>
    <property type="molecule type" value="Genomic_DNA"/>
</dbReference>
<accession>A0A255EI53</accession>
<dbReference type="OrthoDB" id="5166384at2"/>
<evidence type="ECO:0000313" key="2">
    <source>
        <dbReference type="Proteomes" id="UP000216300"/>
    </source>
</evidence>
<dbReference type="InterPro" id="IPR006059">
    <property type="entry name" value="SBP"/>
</dbReference>